<dbReference type="InterPro" id="IPR032585">
    <property type="entry name" value="DUF4912"/>
</dbReference>
<reference evidence="2" key="1">
    <citation type="journal article" date="2020" name="mSystems">
        <title>Genome- and Community-Level Interaction Insights into Carbon Utilization and Element Cycling Functions of Hydrothermarchaeota in Hydrothermal Sediment.</title>
        <authorList>
            <person name="Zhou Z."/>
            <person name="Liu Y."/>
            <person name="Xu W."/>
            <person name="Pan J."/>
            <person name="Luo Z.H."/>
            <person name="Li M."/>
        </authorList>
    </citation>
    <scope>NUCLEOTIDE SEQUENCE [LARGE SCALE GENOMIC DNA]</scope>
    <source>
        <strain evidence="2">SpSt-902</strain>
    </source>
</reference>
<dbReference type="Pfam" id="PF16258">
    <property type="entry name" value="DUF4912"/>
    <property type="match status" value="1"/>
</dbReference>
<evidence type="ECO:0000313" key="2">
    <source>
        <dbReference type="EMBL" id="HFT93963.1"/>
    </source>
</evidence>
<feature type="region of interest" description="Disordered" evidence="1">
    <location>
        <begin position="170"/>
        <end position="217"/>
    </location>
</feature>
<dbReference type="EMBL" id="DTMM01000182">
    <property type="protein sequence ID" value="HFT93963.1"/>
    <property type="molecule type" value="Genomic_DNA"/>
</dbReference>
<dbReference type="AlphaFoldDB" id="A0A7C3LW43"/>
<feature type="compositionally biased region" description="Low complexity" evidence="1">
    <location>
        <begin position="194"/>
        <end position="217"/>
    </location>
</feature>
<protein>
    <submittedName>
        <fullName evidence="2">DUF4912 domain-containing protein</fullName>
    </submittedName>
</protein>
<accession>A0A7C3LW43</accession>
<gene>
    <name evidence="2" type="ORF">ENX03_08550</name>
</gene>
<organism evidence="2">
    <name type="scientific">Leptospirillum ferriphilum</name>
    <dbReference type="NCBI Taxonomy" id="178606"/>
    <lineage>
        <taxon>Bacteria</taxon>
        <taxon>Pseudomonadati</taxon>
        <taxon>Nitrospirota</taxon>
        <taxon>Nitrospiria</taxon>
        <taxon>Nitrospirales</taxon>
        <taxon>Nitrospiraceae</taxon>
        <taxon>Leptospirillum</taxon>
    </lineage>
</organism>
<comment type="caution">
    <text evidence="2">The sequence shown here is derived from an EMBL/GenBank/DDBJ whole genome shotgun (WGS) entry which is preliminary data.</text>
</comment>
<sequence>MFPNEWKREASSSDYFFRPFEPLDESAINNSLPPEKPYWKDFVHIPYEPETIDKTPSVLLLPVDPFRIWAGLQRPTPPLESRRHLILRVMDVTSARSRGDRSPDPRADYSFELDPGESPSWFIPLWSSGRSLYALMGFVQEGQFVTIARSNEVRTPMGRVRGTRGRFLQVAGSGGGSRKSVSFPGRAGSATDRPFGSFPSISSPFYGGSSSPGPRSS</sequence>
<evidence type="ECO:0000256" key="1">
    <source>
        <dbReference type="SAM" id="MobiDB-lite"/>
    </source>
</evidence>
<proteinExistence type="predicted"/>
<name>A0A7C3LW43_9BACT</name>